<dbReference type="SUPFAM" id="SSF53067">
    <property type="entry name" value="Actin-like ATPase domain"/>
    <property type="match status" value="2"/>
</dbReference>
<keyword evidence="4" id="KW-0819">tRNA processing</keyword>
<dbReference type="InterPro" id="IPR000905">
    <property type="entry name" value="Gcp-like_dom"/>
</dbReference>
<evidence type="ECO:0000256" key="5">
    <source>
        <dbReference type="ARBA" id="ARBA00022723"/>
    </source>
</evidence>
<evidence type="ECO:0000256" key="7">
    <source>
        <dbReference type="ARBA" id="ARBA00023315"/>
    </source>
</evidence>
<dbReference type="GO" id="GO:0061711">
    <property type="term" value="F:tRNA N(6)-L-threonylcarbamoyladenine synthase activity"/>
    <property type="evidence" value="ECO:0007669"/>
    <property type="project" value="UniProtKB-EC"/>
</dbReference>
<dbReference type="Proteomes" id="UP001174909">
    <property type="component" value="Unassembled WGS sequence"/>
</dbReference>
<dbReference type="EMBL" id="CASHTH010001108">
    <property type="protein sequence ID" value="CAI8011532.1"/>
    <property type="molecule type" value="Genomic_DNA"/>
</dbReference>
<sequence length="326" mass="34721">VVADGREVLSNIVASQVETHQEYGGVVPELASRKHIEAINYIVSRSLAEAGVTFKDLEAIAVTNRPGLIGALLVGVAAAKSLAYCHNLPLLGINHIEGHIYAPCMVHDALPFPHICLTVSGGHTLLVEVHEGWQYKVLGSTQDDAAGEVYDKVAKYLGLGFPGGKVIDDLAQKGNPSAVKFPRPMRNTDDYQFSFSGIKTSVRYFVEKARRAGLLVENGQQDMITIEDIAASFQAAVVDVLVYKSLRAVKATGAAAITLTGGVAANSHLRASLKLAAAEIGAEVYYPPMNLCTDNGAMIAGIAYQKYQQGLRDGLSLNATPKGSIF</sequence>
<dbReference type="NCBIfam" id="TIGR00329">
    <property type="entry name" value="gcp_kae1"/>
    <property type="match status" value="1"/>
</dbReference>
<protein>
    <recommendedName>
        <fullName evidence="1">N(6)-L-threonylcarbamoyladenine synthase</fullName>
        <ecNumber evidence="1">2.3.1.234</ecNumber>
    </recommendedName>
</protein>
<proteinExistence type="inferred from homology"/>
<feature type="non-terminal residue" evidence="10">
    <location>
        <position position="326"/>
    </location>
</feature>
<evidence type="ECO:0000256" key="3">
    <source>
        <dbReference type="ARBA" id="ARBA00022679"/>
    </source>
</evidence>
<dbReference type="InterPro" id="IPR017861">
    <property type="entry name" value="KAE1/TsaD"/>
</dbReference>
<dbReference type="Gene3D" id="3.30.420.40">
    <property type="match status" value="2"/>
</dbReference>
<dbReference type="GO" id="GO:0002949">
    <property type="term" value="P:tRNA threonylcarbamoyladenosine modification"/>
    <property type="evidence" value="ECO:0007669"/>
    <property type="project" value="InterPro"/>
</dbReference>
<evidence type="ECO:0000313" key="11">
    <source>
        <dbReference type="Proteomes" id="UP001174909"/>
    </source>
</evidence>
<reference evidence="10" key="1">
    <citation type="submission" date="2023-03" db="EMBL/GenBank/DDBJ databases">
        <authorList>
            <person name="Steffen K."/>
            <person name="Cardenas P."/>
        </authorList>
    </citation>
    <scope>NUCLEOTIDE SEQUENCE</scope>
</reference>
<evidence type="ECO:0000256" key="2">
    <source>
        <dbReference type="ARBA" id="ARBA00022490"/>
    </source>
</evidence>
<gene>
    <name evidence="10" type="ORF">GBAR_LOCUS7430</name>
</gene>
<keyword evidence="6" id="KW-0408">Iron</keyword>
<comment type="caution">
    <text evidence="10">The sequence shown here is derived from an EMBL/GenBank/DDBJ whole genome shotgun (WGS) entry which is preliminary data.</text>
</comment>
<keyword evidence="7" id="KW-0012">Acyltransferase</keyword>
<dbReference type="CDD" id="cd24133">
    <property type="entry name" value="ASKHA_NBD_TsaD_bac"/>
    <property type="match status" value="1"/>
</dbReference>
<evidence type="ECO:0000256" key="8">
    <source>
        <dbReference type="ARBA" id="ARBA00048117"/>
    </source>
</evidence>
<accession>A0AA35WFG8</accession>
<dbReference type="PROSITE" id="PS01016">
    <property type="entry name" value="GLYCOPROTEASE"/>
    <property type="match status" value="1"/>
</dbReference>
<evidence type="ECO:0000256" key="1">
    <source>
        <dbReference type="ARBA" id="ARBA00012156"/>
    </source>
</evidence>
<dbReference type="InterPro" id="IPR017860">
    <property type="entry name" value="Peptidase_M22_CS"/>
</dbReference>
<name>A0AA35WFG8_GEOBA</name>
<organism evidence="10 11">
    <name type="scientific">Geodia barretti</name>
    <name type="common">Barrett's horny sponge</name>
    <dbReference type="NCBI Taxonomy" id="519541"/>
    <lineage>
        <taxon>Eukaryota</taxon>
        <taxon>Metazoa</taxon>
        <taxon>Porifera</taxon>
        <taxon>Demospongiae</taxon>
        <taxon>Heteroscleromorpha</taxon>
        <taxon>Tetractinellida</taxon>
        <taxon>Astrophorina</taxon>
        <taxon>Geodiidae</taxon>
        <taxon>Geodia</taxon>
    </lineage>
</organism>
<keyword evidence="11" id="KW-1185">Reference proteome</keyword>
<dbReference type="EC" id="2.3.1.234" evidence="1"/>
<dbReference type="GO" id="GO:0046872">
    <property type="term" value="F:metal ion binding"/>
    <property type="evidence" value="ECO:0007669"/>
    <property type="project" value="UniProtKB-KW"/>
</dbReference>
<keyword evidence="5" id="KW-0479">Metal-binding</keyword>
<keyword evidence="3" id="KW-0808">Transferase</keyword>
<dbReference type="HAMAP" id="MF_01445">
    <property type="entry name" value="TsaD"/>
    <property type="match status" value="1"/>
</dbReference>
<dbReference type="InterPro" id="IPR022450">
    <property type="entry name" value="TsaD"/>
</dbReference>
<evidence type="ECO:0000313" key="10">
    <source>
        <dbReference type="EMBL" id="CAI8011532.1"/>
    </source>
</evidence>
<evidence type="ECO:0000259" key="9">
    <source>
        <dbReference type="Pfam" id="PF00814"/>
    </source>
</evidence>
<keyword evidence="2" id="KW-0963">Cytoplasm</keyword>
<dbReference type="Pfam" id="PF00814">
    <property type="entry name" value="TsaD"/>
    <property type="match status" value="1"/>
</dbReference>
<dbReference type="AlphaFoldDB" id="A0AA35WFG8"/>
<evidence type="ECO:0000256" key="4">
    <source>
        <dbReference type="ARBA" id="ARBA00022694"/>
    </source>
</evidence>
<dbReference type="FunFam" id="3.30.420.40:FF:000040">
    <property type="entry name" value="tRNA N6-adenosine threonylcarbamoyltransferase"/>
    <property type="match status" value="1"/>
</dbReference>
<dbReference type="PANTHER" id="PTHR11735">
    <property type="entry name" value="TRNA N6-ADENOSINE THREONYLCARBAMOYLTRANSFERASE"/>
    <property type="match status" value="1"/>
</dbReference>
<evidence type="ECO:0000256" key="6">
    <source>
        <dbReference type="ARBA" id="ARBA00023004"/>
    </source>
</evidence>
<dbReference type="InterPro" id="IPR043129">
    <property type="entry name" value="ATPase_NBD"/>
</dbReference>
<dbReference type="PRINTS" id="PR00789">
    <property type="entry name" value="OSIALOPTASE"/>
</dbReference>
<feature type="domain" description="Gcp-like" evidence="9">
    <location>
        <begin position="7"/>
        <end position="300"/>
    </location>
</feature>
<comment type="catalytic activity">
    <reaction evidence="8">
        <text>L-threonylcarbamoyladenylate + adenosine(37) in tRNA = N(6)-L-threonylcarbamoyladenosine(37) in tRNA + AMP + H(+)</text>
        <dbReference type="Rhea" id="RHEA:37059"/>
        <dbReference type="Rhea" id="RHEA-COMP:10162"/>
        <dbReference type="Rhea" id="RHEA-COMP:10163"/>
        <dbReference type="ChEBI" id="CHEBI:15378"/>
        <dbReference type="ChEBI" id="CHEBI:73682"/>
        <dbReference type="ChEBI" id="CHEBI:74411"/>
        <dbReference type="ChEBI" id="CHEBI:74418"/>
        <dbReference type="ChEBI" id="CHEBI:456215"/>
        <dbReference type="EC" id="2.3.1.234"/>
    </reaction>
</comment>
<dbReference type="PANTHER" id="PTHR11735:SF6">
    <property type="entry name" value="TRNA N6-ADENOSINE THREONYLCARBAMOYLTRANSFERASE, MITOCHONDRIAL"/>
    <property type="match status" value="1"/>
</dbReference>
<dbReference type="NCBIfam" id="TIGR03723">
    <property type="entry name" value="T6A_TsaD_YgjD"/>
    <property type="match status" value="1"/>
</dbReference>